<feature type="compositionally biased region" description="Low complexity" evidence="1">
    <location>
        <begin position="302"/>
        <end position="317"/>
    </location>
</feature>
<feature type="compositionally biased region" description="Basic and acidic residues" evidence="1">
    <location>
        <begin position="286"/>
        <end position="298"/>
    </location>
</feature>
<feature type="compositionally biased region" description="Basic and acidic residues" evidence="1">
    <location>
        <begin position="252"/>
        <end position="276"/>
    </location>
</feature>
<reference evidence="2 3" key="1">
    <citation type="submission" date="2017-06" db="EMBL/GenBank/DDBJ databases">
        <title>Global population genomics of the pathogenic fungus Cryptococcus neoformans var. grubii.</title>
        <authorList>
            <person name="Cuomo C."/>
            <person name="Litvintseva A."/>
            <person name="Chen Y."/>
            <person name="Young S."/>
            <person name="Zeng Q."/>
            <person name="Chapman S."/>
            <person name="Gujja S."/>
            <person name="Saif S."/>
            <person name="Birren B."/>
        </authorList>
    </citation>
    <scope>NUCLEOTIDE SEQUENCE [LARGE SCALE GENOMIC DNA]</scope>
    <source>
        <strain evidence="2 3">Tu259-1</strain>
    </source>
</reference>
<evidence type="ECO:0000313" key="3">
    <source>
        <dbReference type="Proteomes" id="UP000199727"/>
    </source>
</evidence>
<organism evidence="2 3">
    <name type="scientific">Cryptococcus neoformans Tu259-1</name>
    <dbReference type="NCBI Taxonomy" id="1230072"/>
    <lineage>
        <taxon>Eukaryota</taxon>
        <taxon>Fungi</taxon>
        <taxon>Dikarya</taxon>
        <taxon>Basidiomycota</taxon>
        <taxon>Agaricomycotina</taxon>
        <taxon>Tremellomycetes</taxon>
        <taxon>Tremellales</taxon>
        <taxon>Cryptococcaceae</taxon>
        <taxon>Cryptococcus</taxon>
        <taxon>Cryptococcus neoformans species complex</taxon>
    </lineage>
</organism>
<accession>A0A854Q3B4</accession>
<dbReference type="EMBL" id="AMKT01000098">
    <property type="protein sequence ID" value="OXG11482.1"/>
    <property type="molecule type" value="Genomic_DNA"/>
</dbReference>
<proteinExistence type="predicted"/>
<name>A0A854Q3B4_CRYNE</name>
<feature type="compositionally biased region" description="Polar residues" evidence="1">
    <location>
        <begin position="139"/>
        <end position="155"/>
    </location>
</feature>
<evidence type="ECO:0000256" key="1">
    <source>
        <dbReference type="SAM" id="MobiDB-lite"/>
    </source>
</evidence>
<gene>
    <name evidence="2" type="ORF">C361_06587</name>
</gene>
<comment type="caution">
    <text evidence="2">The sequence shown here is derived from an EMBL/GenBank/DDBJ whole genome shotgun (WGS) entry which is preliminary data.</text>
</comment>
<feature type="compositionally biased region" description="Low complexity" evidence="1">
    <location>
        <begin position="65"/>
        <end position="75"/>
    </location>
</feature>
<dbReference type="OrthoDB" id="10386489at2759"/>
<dbReference type="Proteomes" id="UP000199727">
    <property type="component" value="Unassembled WGS sequence"/>
</dbReference>
<feature type="compositionally biased region" description="Acidic residues" evidence="1">
    <location>
        <begin position="91"/>
        <end position="101"/>
    </location>
</feature>
<feature type="region of interest" description="Disordered" evidence="1">
    <location>
        <begin position="1"/>
        <end position="329"/>
    </location>
</feature>
<evidence type="ECO:0000313" key="2">
    <source>
        <dbReference type="EMBL" id="OXG11482.1"/>
    </source>
</evidence>
<feature type="compositionally biased region" description="Polar residues" evidence="1">
    <location>
        <begin position="189"/>
        <end position="208"/>
    </location>
</feature>
<protein>
    <submittedName>
        <fullName evidence="2">Uncharacterized protein</fullName>
    </submittedName>
</protein>
<feature type="region of interest" description="Disordered" evidence="1">
    <location>
        <begin position="400"/>
        <end position="419"/>
    </location>
</feature>
<feature type="region of interest" description="Disordered" evidence="1">
    <location>
        <begin position="344"/>
        <end position="381"/>
    </location>
</feature>
<dbReference type="AlphaFoldDB" id="A0A854Q3B4"/>
<sequence length="491" mass="53211">MPFNAWGFVPESHYGRGRRRSSTSSANIPNTLTTGKSIKSSHEGSGSTTEQSSRRRHHSSRTEISAVPPSEESNSAPPPASTWTLSGVVEGESEVLQDIEEDMKSTKLDDIPETEGTALPPSPTDDITEPPAAEGDASQLPTETNHTETFLSMTDTRAGPPAGGRREPDIDWDAIDRAAKKRHERGKSGATTMTKPSSTGGAKTSMRSFWSFGAPSTAPSSRKLRTPSKSNSSKTARHPSTEGTEAGAGIDAKSEDDPLSNEKGKKRADTFPLERKSRTKASSSAAEKRPGQKLEPLKRRNTAPPTSSTGSSRRTGAVPSNQPPSTLDVRTISLSIDGQTLDDLLGGLPKSSRRTNSGFSLYAKPKKAAPRQPRSWVTEVTIPKEDDDLPLLSWMNKGGFTWPSEQPEGWDPIEKAPTGVRFDKMDESKRLSKLRLDDRDDLSRWAWERFIDYRRGLNQSRADEAAAESSEGPGDDIPPAAPEPPDGQQSD</sequence>
<feature type="compositionally biased region" description="Polar residues" evidence="1">
    <location>
        <begin position="26"/>
        <end position="51"/>
    </location>
</feature>
<feature type="compositionally biased region" description="Low complexity" evidence="1">
    <location>
        <begin position="467"/>
        <end position="478"/>
    </location>
</feature>
<feature type="region of interest" description="Disordered" evidence="1">
    <location>
        <begin position="458"/>
        <end position="491"/>
    </location>
</feature>
<feature type="compositionally biased region" description="Basic and acidic residues" evidence="1">
    <location>
        <begin position="164"/>
        <end position="178"/>
    </location>
</feature>